<dbReference type="InterPro" id="IPR013641">
    <property type="entry name" value="KTI12/PSTK"/>
</dbReference>
<dbReference type="AlphaFoldDB" id="A0A2P6VND7"/>
<evidence type="ECO:0000313" key="5">
    <source>
        <dbReference type="Proteomes" id="UP000239649"/>
    </source>
</evidence>
<evidence type="ECO:0000256" key="3">
    <source>
        <dbReference type="ARBA" id="ARBA00025768"/>
    </source>
</evidence>
<dbReference type="Gene3D" id="3.40.50.300">
    <property type="entry name" value="P-loop containing nucleotide triphosphate hydrolases"/>
    <property type="match status" value="1"/>
</dbReference>
<keyword evidence="1" id="KW-0547">Nucleotide-binding</keyword>
<comment type="similarity">
    <text evidence="3">Belongs to the KTI12 family.</text>
</comment>
<organism evidence="4 5">
    <name type="scientific">Micractinium conductrix</name>
    <dbReference type="NCBI Taxonomy" id="554055"/>
    <lineage>
        <taxon>Eukaryota</taxon>
        <taxon>Viridiplantae</taxon>
        <taxon>Chlorophyta</taxon>
        <taxon>core chlorophytes</taxon>
        <taxon>Trebouxiophyceae</taxon>
        <taxon>Chlorellales</taxon>
        <taxon>Chlorellaceae</taxon>
        <taxon>Chlorella clade</taxon>
        <taxon>Micractinium</taxon>
    </lineage>
</organism>
<proteinExistence type="inferred from homology"/>
<gene>
    <name evidence="4" type="ORF">C2E20_1360</name>
</gene>
<keyword evidence="5" id="KW-1185">Reference proteome</keyword>
<dbReference type="Proteomes" id="UP000239649">
    <property type="component" value="Unassembled WGS sequence"/>
</dbReference>
<sequence length="432" mass="46320">MTEEQKKQQEEALKAAGISVMGGKNYEDTFALEMEKAKQGKAKVTPWGSGYARAPEILHGYSKKVKGKTAEERLDMRAAMKTDKFCNGKSTAAAAVAQACRDLGQDVVVVDEDSLHLRRNDSYKDATAEKQARGAMLSAIDRCLTRRRTVVFDTQNNIKGYRYQLWCIARTVGTRFCMLHVDTPPDTCRQWNAAREADSSYSEPIFEDLACRFERPDSRNRWDSPLFMVQPLLGEAALQEVAATAAAAVADGPPPARRAAAGAADNAGAAPAAAAAAARAAGGLDAAAAAAAAAAGLPPEEAVVEEGPALVLRAKELRPHLATDTSHYKLASTNLQHDIDQALQRVLEAVSAAQAAAGSSAAGVVCFESGGSSSGLPTLDMYRPMFLPELRRHKRSFMKLATHQTFSRLSDAAAAQRLFIGYLRDQLGAAQH</sequence>
<protein>
    <submittedName>
        <fullName evidence="4">KTI12-like protein</fullName>
    </submittedName>
</protein>
<dbReference type="EMBL" id="LHPF02000002">
    <property type="protein sequence ID" value="PSC75606.1"/>
    <property type="molecule type" value="Genomic_DNA"/>
</dbReference>
<dbReference type="STRING" id="554055.A0A2P6VND7"/>
<dbReference type="PANTHER" id="PTHR12435">
    <property type="match status" value="1"/>
</dbReference>
<evidence type="ECO:0000256" key="1">
    <source>
        <dbReference type="ARBA" id="ARBA00022741"/>
    </source>
</evidence>
<reference evidence="4 5" key="1">
    <citation type="journal article" date="2018" name="Plant J.">
        <title>Genome sequences of Chlorella sorokiniana UTEX 1602 and Micractinium conductrix SAG 241.80: implications to maltose excretion by a green alga.</title>
        <authorList>
            <person name="Arriola M.B."/>
            <person name="Velmurugan N."/>
            <person name="Zhang Y."/>
            <person name="Plunkett M.H."/>
            <person name="Hondzo H."/>
            <person name="Barney B.M."/>
        </authorList>
    </citation>
    <scope>NUCLEOTIDE SEQUENCE [LARGE SCALE GENOMIC DNA]</scope>
    <source>
        <strain evidence="4 5">SAG 241.80</strain>
    </source>
</reference>
<keyword evidence="2" id="KW-0067">ATP-binding</keyword>
<dbReference type="SUPFAM" id="SSF52540">
    <property type="entry name" value="P-loop containing nucleoside triphosphate hydrolases"/>
    <property type="match status" value="1"/>
</dbReference>
<dbReference type="OrthoDB" id="9972657at2759"/>
<accession>A0A2P6VND7</accession>
<evidence type="ECO:0000256" key="2">
    <source>
        <dbReference type="ARBA" id="ARBA00022840"/>
    </source>
</evidence>
<dbReference type="InterPro" id="IPR027417">
    <property type="entry name" value="P-loop_NTPase"/>
</dbReference>
<name>A0A2P6VND7_9CHLO</name>
<dbReference type="GO" id="GO:0005524">
    <property type="term" value="F:ATP binding"/>
    <property type="evidence" value="ECO:0007669"/>
    <property type="project" value="UniProtKB-KW"/>
</dbReference>
<comment type="caution">
    <text evidence="4">The sequence shown here is derived from an EMBL/GenBank/DDBJ whole genome shotgun (WGS) entry which is preliminary data.</text>
</comment>
<dbReference type="Pfam" id="PF08433">
    <property type="entry name" value="KTI12"/>
    <property type="match status" value="1"/>
</dbReference>
<evidence type="ECO:0000313" key="4">
    <source>
        <dbReference type="EMBL" id="PSC75606.1"/>
    </source>
</evidence>